<feature type="compositionally biased region" description="Basic and acidic residues" evidence="1">
    <location>
        <begin position="57"/>
        <end position="70"/>
    </location>
</feature>
<evidence type="ECO:0000256" key="1">
    <source>
        <dbReference type="SAM" id="MobiDB-lite"/>
    </source>
</evidence>
<sequence>MSSRVVRSTFGTPRTVNNLDRCRPLEDCGDPSRKNGRYSPPMVSTRQKMVRRAKARTQMDREERYSPQST</sequence>
<accession>A0ABV5G982</accession>
<name>A0ABV5G982_9MICC</name>
<proteinExistence type="predicted"/>
<reference evidence="2 3" key="1">
    <citation type="submission" date="2024-09" db="EMBL/GenBank/DDBJ databases">
        <authorList>
            <person name="Sun Q."/>
            <person name="Mori K."/>
        </authorList>
    </citation>
    <scope>NUCLEOTIDE SEQUENCE [LARGE SCALE GENOMIC DNA]</scope>
    <source>
        <strain evidence="2 3">CCM 7609</strain>
    </source>
</reference>
<comment type="caution">
    <text evidence="2">The sequence shown here is derived from an EMBL/GenBank/DDBJ whole genome shotgun (WGS) entry which is preliminary data.</text>
</comment>
<keyword evidence="3" id="KW-1185">Reference proteome</keyword>
<feature type="compositionally biased region" description="Basic and acidic residues" evidence="1">
    <location>
        <begin position="20"/>
        <end position="33"/>
    </location>
</feature>
<evidence type="ECO:0000313" key="2">
    <source>
        <dbReference type="EMBL" id="MFB9075483.1"/>
    </source>
</evidence>
<feature type="region of interest" description="Disordered" evidence="1">
    <location>
        <begin position="1"/>
        <end position="70"/>
    </location>
</feature>
<feature type="compositionally biased region" description="Polar residues" evidence="1">
    <location>
        <begin position="1"/>
        <end position="18"/>
    </location>
</feature>
<protein>
    <submittedName>
        <fullName evidence="2">Uncharacterized protein</fullName>
    </submittedName>
</protein>
<evidence type="ECO:0000313" key="3">
    <source>
        <dbReference type="Proteomes" id="UP001589575"/>
    </source>
</evidence>
<gene>
    <name evidence="2" type="ORF">ACFFX0_31705</name>
</gene>
<dbReference type="EMBL" id="JBHMFI010000023">
    <property type="protein sequence ID" value="MFB9075483.1"/>
    <property type="molecule type" value="Genomic_DNA"/>
</dbReference>
<organism evidence="2 3">
    <name type="scientific">Citricoccus parietis</name>
    <dbReference type="NCBI Taxonomy" id="592307"/>
    <lineage>
        <taxon>Bacteria</taxon>
        <taxon>Bacillati</taxon>
        <taxon>Actinomycetota</taxon>
        <taxon>Actinomycetes</taxon>
        <taxon>Micrococcales</taxon>
        <taxon>Micrococcaceae</taxon>
        <taxon>Citricoccus</taxon>
    </lineage>
</organism>
<dbReference type="Proteomes" id="UP001589575">
    <property type="component" value="Unassembled WGS sequence"/>
</dbReference>